<dbReference type="STRING" id="439292.Bsel_0673"/>
<dbReference type="PROSITE" id="PS51747">
    <property type="entry name" value="CYT_DCMP_DEAMINASES_2"/>
    <property type="match status" value="1"/>
</dbReference>
<dbReference type="Proteomes" id="UP000000271">
    <property type="component" value="Chromosome"/>
</dbReference>
<dbReference type="EMBL" id="CP001791">
    <property type="protein sequence ID" value="ADH98208.1"/>
    <property type="molecule type" value="Genomic_DNA"/>
</dbReference>
<dbReference type="KEGG" id="bse:Bsel_0673"/>
<dbReference type="PANTHER" id="PTHR11079">
    <property type="entry name" value="CYTOSINE DEAMINASE FAMILY MEMBER"/>
    <property type="match status" value="1"/>
</dbReference>
<accession>D6XYQ0</accession>
<gene>
    <name evidence="2" type="ordered locus">Bsel_0673</name>
</gene>
<dbReference type="GO" id="GO:0047974">
    <property type="term" value="F:guanosine deaminase activity"/>
    <property type="evidence" value="ECO:0007669"/>
    <property type="project" value="TreeGrafter"/>
</dbReference>
<feature type="domain" description="CMP/dCMP-type deaminase" evidence="1">
    <location>
        <begin position="3"/>
        <end position="112"/>
    </location>
</feature>
<dbReference type="RefSeq" id="WP_013171637.1">
    <property type="nucleotide sequence ID" value="NC_014219.1"/>
</dbReference>
<organism evidence="2 3">
    <name type="scientific">Bacillus selenitireducens (strain ATCC 700615 / DSM 15326 / MLS10)</name>
    <dbReference type="NCBI Taxonomy" id="439292"/>
    <lineage>
        <taxon>Bacteria</taxon>
        <taxon>Bacillati</taxon>
        <taxon>Bacillota</taxon>
        <taxon>Bacilli</taxon>
        <taxon>Bacillales</taxon>
        <taxon>Bacillaceae</taxon>
        <taxon>Salisediminibacterium</taxon>
    </lineage>
</organism>
<dbReference type="PANTHER" id="PTHR11079:SF161">
    <property type="entry name" value="CMP_DCMP-TYPE DEAMINASE DOMAIN-CONTAINING PROTEIN"/>
    <property type="match status" value="1"/>
</dbReference>
<evidence type="ECO:0000313" key="3">
    <source>
        <dbReference type="Proteomes" id="UP000000271"/>
    </source>
</evidence>
<dbReference type="Gene3D" id="3.40.140.10">
    <property type="entry name" value="Cytidine Deaminase, domain 2"/>
    <property type="match status" value="1"/>
</dbReference>
<dbReference type="HOGENOM" id="CLU_025810_5_3_9"/>
<dbReference type="CDD" id="cd01285">
    <property type="entry name" value="nucleoside_deaminase"/>
    <property type="match status" value="1"/>
</dbReference>
<dbReference type="GO" id="GO:0006152">
    <property type="term" value="P:purine nucleoside catabolic process"/>
    <property type="evidence" value="ECO:0007669"/>
    <property type="project" value="TreeGrafter"/>
</dbReference>
<sequence>MANTHEYWMRQAIELARASKIAGNDPFGALLVKDGEVVMTATNQIHTATDPTHHPEIVLVRDYCRQEGITDLKDVTLYTSCEPCVMCSGAMVWSNLGRLVYSVSHEQLLGITASNIQLSSGDVFLNSPWKPEVIPLVCNEEGLRLFS</sequence>
<dbReference type="Pfam" id="PF00383">
    <property type="entry name" value="dCMP_cyt_deam_1"/>
    <property type="match status" value="1"/>
</dbReference>
<dbReference type="eggNOG" id="COG0590">
    <property type="taxonomic scope" value="Bacteria"/>
</dbReference>
<evidence type="ECO:0000313" key="2">
    <source>
        <dbReference type="EMBL" id="ADH98208.1"/>
    </source>
</evidence>
<dbReference type="OrthoDB" id="9802676at2"/>
<reference evidence="2" key="1">
    <citation type="submission" date="2009-10" db="EMBL/GenBank/DDBJ databases">
        <title>Complete sequence of Bacillus selenitireducens MLS10.</title>
        <authorList>
            <consortium name="US DOE Joint Genome Institute"/>
            <person name="Lucas S."/>
            <person name="Copeland A."/>
            <person name="Lapidus A."/>
            <person name="Glavina del Rio T."/>
            <person name="Dalin E."/>
            <person name="Tice H."/>
            <person name="Bruce D."/>
            <person name="Goodwin L."/>
            <person name="Pitluck S."/>
            <person name="Sims D."/>
            <person name="Brettin T."/>
            <person name="Detter J.C."/>
            <person name="Han C."/>
            <person name="Larimer F."/>
            <person name="Land M."/>
            <person name="Hauser L."/>
            <person name="Kyrpides N."/>
            <person name="Ovchinnikova G."/>
            <person name="Stolz J."/>
        </authorList>
    </citation>
    <scope>NUCLEOTIDE SEQUENCE [LARGE SCALE GENOMIC DNA]</scope>
    <source>
        <strain evidence="2">MLS10</strain>
    </source>
</reference>
<evidence type="ECO:0000259" key="1">
    <source>
        <dbReference type="PROSITE" id="PS51747"/>
    </source>
</evidence>
<dbReference type="SUPFAM" id="SSF53927">
    <property type="entry name" value="Cytidine deaminase-like"/>
    <property type="match status" value="1"/>
</dbReference>
<name>D6XYQ0_BACIE</name>
<dbReference type="AlphaFoldDB" id="D6XYQ0"/>
<protein>
    <submittedName>
        <fullName evidence="2">CMP/dCMP deaminase zinc-binding protein</fullName>
    </submittedName>
</protein>
<dbReference type="InterPro" id="IPR002125">
    <property type="entry name" value="CMP_dCMP_dom"/>
</dbReference>
<dbReference type="InterPro" id="IPR016193">
    <property type="entry name" value="Cytidine_deaminase-like"/>
</dbReference>
<proteinExistence type="predicted"/>
<keyword evidence="3" id="KW-1185">Reference proteome</keyword>